<protein>
    <submittedName>
        <fullName evidence="6">FAD/NAD(P)-binding domain-containing protein</fullName>
    </submittedName>
</protein>
<dbReference type="PANTHER" id="PTHR43747">
    <property type="entry name" value="FAD-BINDING PROTEIN"/>
    <property type="match status" value="1"/>
</dbReference>
<dbReference type="InterPro" id="IPR006905">
    <property type="entry name" value="Flavin_halogenase"/>
</dbReference>
<dbReference type="SUPFAM" id="SSF51905">
    <property type="entry name" value="FAD/NAD(P)-binding domain"/>
    <property type="match status" value="1"/>
</dbReference>
<accession>A0A317UXJ1</accession>
<evidence type="ECO:0000313" key="6">
    <source>
        <dbReference type="EMBL" id="PWY66753.1"/>
    </source>
</evidence>
<dbReference type="Proteomes" id="UP000247233">
    <property type="component" value="Unassembled WGS sequence"/>
</dbReference>
<keyword evidence="7" id="KW-1185">Reference proteome</keyword>
<dbReference type="EMBL" id="MSFL01000043">
    <property type="protein sequence ID" value="PWY66753.1"/>
    <property type="molecule type" value="Genomic_DNA"/>
</dbReference>
<dbReference type="AlphaFoldDB" id="A0A317UXJ1"/>
<dbReference type="PANTHER" id="PTHR43747:SF5">
    <property type="entry name" value="FAD-BINDING DOMAIN-CONTAINING PROTEIN"/>
    <property type="match status" value="1"/>
</dbReference>
<reference evidence="6 7" key="1">
    <citation type="submission" date="2016-12" db="EMBL/GenBank/DDBJ databases">
        <title>The genomes of Aspergillus section Nigri reveals drivers in fungal speciation.</title>
        <authorList>
            <consortium name="DOE Joint Genome Institute"/>
            <person name="Vesth T.C."/>
            <person name="Nybo J."/>
            <person name="Theobald S."/>
            <person name="Brandl J."/>
            <person name="Frisvad J.C."/>
            <person name="Nielsen K.F."/>
            <person name="Lyhne E.K."/>
            <person name="Kogle M.E."/>
            <person name="Kuo A."/>
            <person name="Riley R."/>
            <person name="Clum A."/>
            <person name="Nolan M."/>
            <person name="Lipzen A."/>
            <person name="Salamov A."/>
            <person name="Henrissat B."/>
            <person name="Wiebenga A."/>
            <person name="De Vries R.P."/>
            <person name="Grigoriev I.V."/>
            <person name="Mortensen U.H."/>
            <person name="Andersen M.R."/>
            <person name="Baker S.E."/>
        </authorList>
    </citation>
    <scope>NUCLEOTIDE SEQUENCE [LARGE SCALE GENOMIC DNA]</scope>
    <source>
        <strain evidence="6 7">CBS 117.55</strain>
    </source>
</reference>
<dbReference type="InterPro" id="IPR036188">
    <property type="entry name" value="FAD/NAD-bd_sf"/>
</dbReference>
<evidence type="ECO:0000256" key="2">
    <source>
        <dbReference type="ARBA" id="ARBA00022630"/>
    </source>
</evidence>
<dbReference type="PRINTS" id="PR00420">
    <property type="entry name" value="RNGMNOXGNASE"/>
</dbReference>
<evidence type="ECO:0000256" key="5">
    <source>
        <dbReference type="ARBA" id="ARBA00023033"/>
    </source>
</evidence>
<keyword evidence="3" id="KW-0274">FAD</keyword>
<dbReference type="RefSeq" id="XP_025394883.1">
    <property type="nucleotide sequence ID" value="XM_025540605.1"/>
</dbReference>
<dbReference type="InterPro" id="IPR050816">
    <property type="entry name" value="Flavin-dep_Halogenase_NPB"/>
</dbReference>
<keyword evidence="4" id="KW-0560">Oxidoreductase</keyword>
<comment type="caution">
    <text evidence="6">The sequence shown here is derived from an EMBL/GenBank/DDBJ whole genome shotgun (WGS) entry which is preliminary data.</text>
</comment>
<dbReference type="STRING" id="1448321.A0A317UXJ1"/>
<sequence length="503" mass="54507">MAIPANCTVLVVGGGPAGSYTASVLAREGIDTVLLESEAFPRYHIGESLLPSSRYFLDFIDLYDKFNNHGFVQKTGAAFKFVPDARVDEYTDFLAAGGAGNHAWNVIRAEADDLLFRHAGDSGAKAFDGVKVTEIQFAASPDEPGRPISASWARKGGSTGDIAFEYLVDASGRAGLVSTQYMKNRHFNPGLKNVATWGYWTGIRTYEKGTPRENAPYFEGLTDGSGWVWYIPLHDGTTSVGVVLQQAQASVKRKGMGHADFYHATLQEAPNVARLMDGAQLQSGLKSASDWSYHASTYAGPFLRIIGDAGCFIDPLFSSGVHLAMATGLSAAVTICAAHRGDCSEEAAGSWHTKKVTESYTRFLLVVTSALEQIYGRDRHILNELEEMDFGRAFAHFRPIIQGTIDAGGKLSRSKAAQSVDFCVQVLQKVLASTAENGATRKGEPDTGALGLIRPDDRSREPVRKIMQMHRVLDLSHFTTDVIDGMASNVQRGDLGLVRAIDK</sequence>
<dbReference type="VEuPathDB" id="FungiDB:BO70DRAFT_324020"/>
<organism evidence="6 7">
    <name type="scientific">Aspergillus heteromorphus CBS 117.55</name>
    <dbReference type="NCBI Taxonomy" id="1448321"/>
    <lineage>
        <taxon>Eukaryota</taxon>
        <taxon>Fungi</taxon>
        <taxon>Dikarya</taxon>
        <taxon>Ascomycota</taxon>
        <taxon>Pezizomycotina</taxon>
        <taxon>Eurotiomycetes</taxon>
        <taxon>Eurotiomycetidae</taxon>
        <taxon>Eurotiales</taxon>
        <taxon>Aspergillaceae</taxon>
        <taxon>Aspergillus</taxon>
        <taxon>Aspergillus subgen. Circumdati</taxon>
    </lineage>
</organism>
<keyword evidence="2" id="KW-0285">Flavoprotein</keyword>
<dbReference type="GeneID" id="37062842"/>
<dbReference type="GO" id="GO:0004497">
    <property type="term" value="F:monooxygenase activity"/>
    <property type="evidence" value="ECO:0007669"/>
    <property type="project" value="UniProtKB-KW"/>
</dbReference>
<keyword evidence="5" id="KW-0503">Monooxygenase</keyword>
<comment type="similarity">
    <text evidence="1">Belongs to the flavin-dependent halogenase family.</text>
</comment>
<evidence type="ECO:0000313" key="7">
    <source>
        <dbReference type="Proteomes" id="UP000247233"/>
    </source>
</evidence>
<evidence type="ECO:0000256" key="1">
    <source>
        <dbReference type="ARBA" id="ARBA00005706"/>
    </source>
</evidence>
<dbReference type="OrthoDB" id="3340390at2759"/>
<name>A0A317UXJ1_9EURO</name>
<dbReference type="Pfam" id="PF04820">
    <property type="entry name" value="Trp_halogenase"/>
    <property type="match status" value="2"/>
</dbReference>
<evidence type="ECO:0000256" key="3">
    <source>
        <dbReference type="ARBA" id="ARBA00022827"/>
    </source>
</evidence>
<evidence type="ECO:0000256" key="4">
    <source>
        <dbReference type="ARBA" id="ARBA00023002"/>
    </source>
</evidence>
<gene>
    <name evidence="6" type="ORF">BO70DRAFT_324020</name>
</gene>
<dbReference type="Gene3D" id="3.50.50.60">
    <property type="entry name" value="FAD/NAD(P)-binding domain"/>
    <property type="match status" value="1"/>
</dbReference>
<proteinExistence type="inferred from homology"/>